<dbReference type="PANTHER" id="PTHR11071:SF561">
    <property type="entry name" value="PEPTIDYL-PROLYL CIS-TRANS ISOMERASE D-RELATED"/>
    <property type="match status" value="1"/>
</dbReference>
<proteinExistence type="predicted"/>
<dbReference type="GO" id="GO:0003755">
    <property type="term" value="F:peptidyl-prolyl cis-trans isomerase activity"/>
    <property type="evidence" value="ECO:0007669"/>
    <property type="project" value="InterPro"/>
</dbReference>
<dbReference type="PRINTS" id="PR00153">
    <property type="entry name" value="CSAPPISMRASE"/>
</dbReference>
<dbReference type="Proteomes" id="UP000677228">
    <property type="component" value="Unassembled WGS sequence"/>
</dbReference>
<dbReference type="PANTHER" id="PTHR11071">
    <property type="entry name" value="PEPTIDYL-PROLYL CIS-TRANS ISOMERASE"/>
    <property type="match status" value="1"/>
</dbReference>
<dbReference type="GO" id="GO:0005737">
    <property type="term" value="C:cytoplasm"/>
    <property type="evidence" value="ECO:0007669"/>
    <property type="project" value="TreeGrafter"/>
</dbReference>
<dbReference type="AlphaFoldDB" id="A0A813UYF8"/>
<dbReference type="InterPro" id="IPR002130">
    <property type="entry name" value="Cyclophilin-type_PPIase_dom"/>
</dbReference>
<dbReference type="Proteomes" id="UP000663829">
    <property type="component" value="Unassembled WGS sequence"/>
</dbReference>
<dbReference type="Gene3D" id="2.40.100.10">
    <property type="entry name" value="Cyclophilin-like"/>
    <property type="match status" value="1"/>
</dbReference>
<reference evidence="2" key="1">
    <citation type="submission" date="2021-02" db="EMBL/GenBank/DDBJ databases">
        <authorList>
            <person name="Nowell W R."/>
        </authorList>
    </citation>
    <scope>NUCLEOTIDE SEQUENCE</scope>
</reference>
<dbReference type="EMBL" id="CAJNOK010009675">
    <property type="protein sequence ID" value="CAF1095851.1"/>
    <property type="molecule type" value="Genomic_DNA"/>
</dbReference>
<evidence type="ECO:0000313" key="3">
    <source>
        <dbReference type="EMBL" id="CAF1095851.1"/>
    </source>
</evidence>
<feature type="domain" description="PPIase cyclophilin-type" evidence="1">
    <location>
        <begin position="132"/>
        <end position="298"/>
    </location>
</feature>
<dbReference type="PROSITE" id="PS50072">
    <property type="entry name" value="CSA_PPIASE_2"/>
    <property type="match status" value="1"/>
</dbReference>
<dbReference type="EMBL" id="CAJNOQ010000745">
    <property type="protein sequence ID" value="CAF0834113.1"/>
    <property type="molecule type" value="Genomic_DNA"/>
</dbReference>
<evidence type="ECO:0000313" key="2">
    <source>
        <dbReference type="EMBL" id="CAF0834113.1"/>
    </source>
</evidence>
<evidence type="ECO:0000313" key="5">
    <source>
        <dbReference type="EMBL" id="CAF3857274.1"/>
    </source>
</evidence>
<evidence type="ECO:0000313" key="4">
    <source>
        <dbReference type="EMBL" id="CAF3621230.1"/>
    </source>
</evidence>
<dbReference type="OrthoDB" id="408413at2759"/>
<protein>
    <recommendedName>
        <fullName evidence="1">PPIase cyclophilin-type domain-containing protein</fullName>
    </recommendedName>
</protein>
<evidence type="ECO:0000313" key="6">
    <source>
        <dbReference type="Proteomes" id="UP000663829"/>
    </source>
</evidence>
<keyword evidence="6" id="KW-1185">Reference proteome</keyword>
<dbReference type="Pfam" id="PF00160">
    <property type="entry name" value="Pro_isomerase"/>
    <property type="match status" value="1"/>
</dbReference>
<dbReference type="EMBL" id="CAJOBA010009693">
    <property type="protein sequence ID" value="CAF3857274.1"/>
    <property type="molecule type" value="Genomic_DNA"/>
</dbReference>
<comment type="caution">
    <text evidence="2">The sequence shown here is derived from an EMBL/GenBank/DDBJ whole genome shotgun (WGS) entry which is preliminary data.</text>
</comment>
<organism evidence="2 6">
    <name type="scientific">Didymodactylos carnosus</name>
    <dbReference type="NCBI Taxonomy" id="1234261"/>
    <lineage>
        <taxon>Eukaryota</taxon>
        <taxon>Metazoa</taxon>
        <taxon>Spiralia</taxon>
        <taxon>Gnathifera</taxon>
        <taxon>Rotifera</taxon>
        <taxon>Eurotatoria</taxon>
        <taxon>Bdelloidea</taxon>
        <taxon>Philodinida</taxon>
        <taxon>Philodinidae</taxon>
        <taxon>Didymodactylos</taxon>
    </lineage>
</organism>
<gene>
    <name evidence="2" type="ORF">GPM918_LOCUS5211</name>
    <name evidence="3" type="ORF">OVA965_LOCUS19047</name>
    <name evidence="4" type="ORF">SRO942_LOCUS5211</name>
    <name evidence="5" type="ORF">TMI583_LOCUS19060</name>
</gene>
<accession>A0A813UYF8</accession>
<evidence type="ECO:0000259" key="1">
    <source>
        <dbReference type="PROSITE" id="PS50072"/>
    </source>
</evidence>
<dbReference type="Proteomes" id="UP000681722">
    <property type="component" value="Unassembled WGS sequence"/>
</dbReference>
<sequence length="308" mass="34905">MAPGQSRVAVFGLLNSENYRSAKSCLEDLKRTHPSQFKSIDFHPLLEFEWKQFLKSKKAELRGETWSFIHDAMVFIDDQLLGGSEQLQIWAQSNFGYGDFRAPELLAVLSNEEYVKRFHDSGNSFVFMDFVVEDRDGNSSSIGRLIFELFNDAAPKTCENFYSLCTGEKDVNLKTGNKLHYKNTIIHRIVPNGWIQGGDTWGGRGNGGESIYGETFEDESFIVPHDRRGVLGMANKGIRHSNGSQFYITLSNACNWMDKRFVAFGHIIEGFSTLAEIERIETLNQRPIRTVRIVDSGAVNLDHLDTSE</sequence>
<name>A0A813UYF8_9BILA</name>
<dbReference type="SUPFAM" id="SSF50891">
    <property type="entry name" value="Cyclophilin-like"/>
    <property type="match status" value="1"/>
</dbReference>
<dbReference type="InterPro" id="IPR029000">
    <property type="entry name" value="Cyclophilin-like_dom_sf"/>
</dbReference>
<dbReference type="EMBL" id="CAJOBC010000745">
    <property type="protein sequence ID" value="CAF3621230.1"/>
    <property type="molecule type" value="Genomic_DNA"/>
</dbReference>
<dbReference type="Proteomes" id="UP000682733">
    <property type="component" value="Unassembled WGS sequence"/>
</dbReference>
<dbReference type="FunFam" id="2.40.100.10:FF:000048">
    <property type="entry name" value="Peptidyl-prolyl cis-trans isomerase"/>
    <property type="match status" value="1"/>
</dbReference>